<reference evidence="2" key="1">
    <citation type="journal article" date="2011" name="MBio">
        <title>Novel metabolic attributes of the genus Cyanothece, comprising a group of unicellular nitrogen-fixing Cyanobacteria.</title>
        <authorList>
            <person name="Bandyopadhyay A."/>
            <person name="Elvitigala T."/>
            <person name="Welsh E."/>
            <person name="Stockel J."/>
            <person name="Liberton M."/>
            <person name="Min H."/>
            <person name="Sherman L.A."/>
            <person name="Pakrasi H.B."/>
        </authorList>
    </citation>
    <scope>NUCLEOTIDE SEQUENCE [LARGE SCALE GENOMIC DNA]</scope>
    <source>
        <strain evidence="2">PCC 7424</strain>
    </source>
</reference>
<dbReference type="RefSeq" id="WP_012598826.1">
    <property type="nucleotide sequence ID" value="NC_011729.1"/>
</dbReference>
<dbReference type="KEGG" id="cyc:PCC7424_1438"/>
<organism evidence="1 2">
    <name type="scientific">Gloeothece citriformis (strain PCC 7424)</name>
    <name type="common">Cyanothece sp. (strain PCC 7424)</name>
    <dbReference type="NCBI Taxonomy" id="65393"/>
    <lineage>
        <taxon>Bacteria</taxon>
        <taxon>Bacillati</taxon>
        <taxon>Cyanobacteriota</taxon>
        <taxon>Cyanophyceae</taxon>
        <taxon>Oscillatoriophycideae</taxon>
        <taxon>Chroococcales</taxon>
        <taxon>Aphanothecaceae</taxon>
        <taxon>Gloeothece</taxon>
        <taxon>Gloeothece citriformis</taxon>
    </lineage>
</organism>
<protein>
    <recommendedName>
        <fullName evidence="3">RiboL-PSP-HEPN domain-containing protein</fullName>
    </recommendedName>
</protein>
<evidence type="ECO:0008006" key="3">
    <source>
        <dbReference type="Google" id="ProtNLM"/>
    </source>
</evidence>
<dbReference type="AlphaFoldDB" id="B7K8C1"/>
<proteinExistence type="predicted"/>
<dbReference type="OrthoDB" id="495459at2"/>
<evidence type="ECO:0000313" key="2">
    <source>
        <dbReference type="Proteomes" id="UP000002384"/>
    </source>
</evidence>
<evidence type="ECO:0000313" key="1">
    <source>
        <dbReference type="EMBL" id="ACK69881.1"/>
    </source>
</evidence>
<gene>
    <name evidence="1" type="ordered locus">PCC7424_1438</name>
</gene>
<dbReference type="Proteomes" id="UP000002384">
    <property type="component" value="Chromosome"/>
</dbReference>
<accession>B7K8C1</accession>
<dbReference type="EMBL" id="CP001291">
    <property type="protein sequence ID" value="ACK69881.1"/>
    <property type="molecule type" value="Genomic_DNA"/>
</dbReference>
<name>B7K8C1_GLOC7</name>
<keyword evidence="2" id="KW-1185">Reference proteome</keyword>
<sequence>MAEFNEIRDNFIQELDNWFKTANAYITITKGVRYEADDKEKEADLKVKFLSIKESGDGSSSAVTEGINIKQALEIVSKDKDAIEKLFFSRAIQIWYDFLNRILESLVDSHLSGKKSYPKLNKIKQVNIDFKQINPDNFREQIILAIKDSFDFSKGLEKLQPLEKALEIKIPQNEKYQIKKFIIVRNLIEHNQGQIRETDLNEMGVNIIKLYDQWGKEQEYKLNDKVEIGLDELRKVKEVFEKVANILIPKSS</sequence>
<dbReference type="HOGENOM" id="CLU_1132975_0_0_3"/>